<accession>A0A7J7JU96</accession>
<comment type="similarity">
    <text evidence="2">Belongs to the COMM domain-containing protein 5 family.</text>
</comment>
<dbReference type="Pfam" id="PF07258">
    <property type="entry name" value="COMM_domain"/>
    <property type="match status" value="1"/>
</dbReference>
<evidence type="ECO:0000256" key="1">
    <source>
        <dbReference type="ARBA" id="ARBA00016556"/>
    </source>
</evidence>
<keyword evidence="5" id="KW-1185">Reference proteome</keyword>
<organism evidence="4 5">
    <name type="scientific">Bugula neritina</name>
    <name type="common">Brown bryozoan</name>
    <name type="synonym">Sertularia neritina</name>
    <dbReference type="NCBI Taxonomy" id="10212"/>
    <lineage>
        <taxon>Eukaryota</taxon>
        <taxon>Metazoa</taxon>
        <taxon>Spiralia</taxon>
        <taxon>Lophotrochozoa</taxon>
        <taxon>Bryozoa</taxon>
        <taxon>Gymnolaemata</taxon>
        <taxon>Cheilostomatida</taxon>
        <taxon>Flustrina</taxon>
        <taxon>Buguloidea</taxon>
        <taxon>Bugulidae</taxon>
        <taxon>Bugula</taxon>
    </lineage>
</organism>
<evidence type="ECO:0000259" key="3">
    <source>
        <dbReference type="PROSITE" id="PS51269"/>
    </source>
</evidence>
<comment type="caution">
    <text evidence="4">The sequence shown here is derived from an EMBL/GenBank/DDBJ whole genome shotgun (WGS) entry which is preliminary data.</text>
</comment>
<reference evidence="4" key="1">
    <citation type="submission" date="2020-06" db="EMBL/GenBank/DDBJ databases">
        <title>Draft genome of Bugula neritina, a colonial animal packing powerful symbionts and potential medicines.</title>
        <authorList>
            <person name="Rayko M."/>
        </authorList>
    </citation>
    <scope>NUCLEOTIDE SEQUENCE [LARGE SCALE GENOMIC DNA]</scope>
    <source>
        <strain evidence="4">Kwan_BN1</strain>
    </source>
</reference>
<sequence length="212" mass="23806">MPAATDFERIAFYGVRLPANIVAMKKLVKKFERNTFQKLVRLAVSSIEGKTVKPEMFDSLISKSISIEHIHIVYAGVLKLIQCACRHSAAALSKEQFVADINNLGMTKDMVEDLSSAVFGSRKQVLEYAAISNVPRRATIVSFQWKIDVAISTTTLSKVLEPAVSVRMTLSNGEIKCFEMSVSKFQELRYHVASVMKEMEDLEKRSILKIQD</sequence>
<dbReference type="PANTHER" id="PTHR15666">
    <property type="entry name" value="COMM DOMAIN CONTAINING PROTEIN 5"/>
    <property type="match status" value="1"/>
</dbReference>
<gene>
    <name evidence="4" type="ORF">EB796_012200</name>
</gene>
<protein>
    <recommendedName>
        <fullName evidence="1">COMM domain-containing protein 5</fullName>
    </recommendedName>
</protein>
<dbReference type="OrthoDB" id="203754at2759"/>
<dbReference type="Pfam" id="PF21672">
    <property type="entry name" value="COMM_HN"/>
    <property type="match status" value="1"/>
</dbReference>
<dbReference type="AlphaFoldDB" id="A0A7J7JU96"/>
<evidence type="ECO:0000256" key="2">
    <source>
        <dbReference type="ARBA" id="ARBA00093452"/>
    </source>
</evidence>
<dbReference type="GO" id="GO:0005634">
    <property type="term" value="C:nucleus"/>
    <property type="evidence" value="ECO:0007669"/>
    <property type="project" value="TreeGrafter"/>
</dbReference>
<evidence type="ECO:0000313" key="4">
    <source>
        <dbReference type="EMBL" id="KAF6029513.1"/>
    </source>
</evidence>
<dbReference type="Proteomes" id="UP000593567">
    <property type="component" value="Unassembled WGS sequence"/>
</dbReference>
<feature type="domain" description="COMM" evidence="3">
    <location>
        <begin position="139"/>
        <end position="203"/>
    </location>
</feature>
<dbReference type="PROSITE" id="PS51269">
    <property type="entry name" value="COMM"/>
    <property type="match status" value="1"/>
</dbReference>
<dbReference type="EMBL" id="VXIV02001811">
    <property type="protein sequence ID" value="KAF6029513.1"/>
    <property type="molecule type" value="Genomic_DNA"/>
</dbReference>
<dbReference type="InterPro" id="IPR017920">
    <property type="entry name" value="COMM"/>
</dbReference>
<proteinExistence type="inferred from homology"/>
<evidence type="ECO:0000313" key="5">
    <source>
        <dbReference type="Proteomes" id="UP000593567"/>
    </source>
</evidence>
<dbReference type="PANTHER" id="PTHR15666:SF1">
    <property type="entry name" value="COMM DOMAIN-CONTAINING PROTEIN 5"/>
    <property type="match status" value="1"/>
</dbReference>
<dbReference type="InterPro" id="IPR037357">
    <property type="entry name" value="COMMD5"/>
</dbReference>
<name>A0A7J7JU96_BUGNE</name>